<sequence>MVTATTGELLAAYDSQLRLEAEMVGALSWHRHGPLVRGVLEHGGFVSYRELGVDGDDLDRLIAETVAWYRDETDVASFEWKTRGHDRPADLPERLVAHGFVPDPAETVMMGRADLLARPLDLPAGITLRRAGEGGDLLDDVARASRLQTDVFGRDAGPDARLLAARLAAEPDRTGLWLAEDAAGMVVCAGRLEVVPGTDVAGLWGGATSAAWRGRGIYRAVVAARAQAALALGVVHLHSDCTEMSRPILERSGLVAVTTTTPYLCSLAPPRQPI</sequence>
<gene>
    <name evidence="2" type="ORF">GGQ22_08760</name>
</gene>
<name>A0A6I3J0Y3_9ACTN</name>
<evidence type="ECO:0000313" key="3">
    <source>
        <dbReference type="Proteomes" id="UP000433406"/>
    </source>
</evidence>
<keyword evidence="2" id="KW-0808">Transferase</keyword>
<proteinExistence type="predicted"/>
<feature type="domain" description="N-acetyltransferase" evidence="1">
    <location>
        <begin position="126"/>
        <end position="272"/>
    </location>
</feature>
<dbReference type="InterPro" id="IPR000182">
    <property type="entry name" value="GNAT_dom"/>
</dbReference>
<dbReference type="InterPro" id="IPR016181">
    <property type="entry name" value="Acyl_CoA_acyltransferase"/>
</dbReference>
<reference evidence="2 3" key="1">
    <citation type="submission" date="2019-10" db="EMBL/GenBank/DDBJ databases">
        <title>Nocardioides novel species isolated from the excrement of Marmot.</title>
        <authorList>
            <person name="Zhang G."/>
        </authorList>
    </citation>
    <scope>NUCLEOTIDE SEQUENCE [LARGE SCALE GENOMIC DNA]</scope>
    <source>
        <strain evidence="3">zg-579</strain>
    </source>
</reference>
<dbReference type="PROSITE" id="PS51186">
    <property type="entry name" value="GNAT"/>
    <property type="match status" value="1"/>
</dbReference>
<evidence type="ECO:0000313" key="2">
    <source>
        <dbReference type="EMBL" id="MTB95177.1"/>
    </source>
</evidence>
<dbReference type="AlphaFoldDB" id="A0A6I3J0Y3"/>
<keyword evidence="3" id="KW-1185">Reference proteome</keyword>
<dbReference type="GO" id="GO:0016747">
    <property type="term" value="F:acyltransferase activity, transferring groups other than amino-acyl groups"/>
    <property type="evidence" value="ECO:0007669"/>
    <property type="project" value="InterPro"/>
</dbReference>
<dbReference type="Proteomes" id="UP000433406">
    <property type="component" value="Unassembled WGS sequence"/>
</dbReference>
<evidence type="ECO:0000259" key="1">
    <source>
        <dbReference type="PROSITE" id="PS51186"/>
    </source>
</evidence>
<comment type="caution">
    <text evidence="2">The sequence shown here is derived from an EMBL/GenBank/DDBJ whole genome shotgun (WGS) entry which is preliminary data.</text>
</comment>
<organism evidence="2 3">
    <name type="scientific">Nocardioides marmotae</name>
    <dbReference type="NCBI Taxonomy" id="2663857"/>
    <lineage>
        <taxon>Bacteria</taxon>
        <taxon>Bacillati</taxon>
        <taxon>Actinomycetota</taxon>
        <taxon>Actinomycetes</taxon>
        <taxon>Propionibacteriales</taxon>
        <taxon>Nocardioidaceae</taxon>
        <taxon>Nocardioides</taxon>
    </lineage>
</organism>
<accession>A0A6I3J0Y3</accession>
<dbReference type="SUPFAM" id="SSF55729">
    <property type="entry name" value="Acyl-CoA N-acyltransferases (Nat)"/>
    <property type="match status" value="1"/>
</dbReference>
<protein>
    <submittedName>
        <fullName evidence="2">GNAT family N-acetyltransferase</fullName>
    </submittedName>
</protein>
<dbReference type="EMBL" id="WLCI01000008">
    <property type="protein sequence ID" value="MTB95177.1"/>
    <property type="molecule type" value="Genomic_DNA"/>
</dbReference>
<dbReference type="Gene3D" id="3.40.630.30">
    <property type="match status" value="1"/>
</dbReference>